<evidence type="ECO:0008006" key="4">
    <source>
        <dbReference type="Google" id="ProtNLM"/>
    </source>
</evidence>
<dbReference type="Proteomes" id="UP000010847">
    <property type="component" value="Chromosome"/>
</dbReference>
<name>W0EF06_9FIRM</name>
<dbReference type="eggNOG" id="ENOG5031SJY">
    <property type="taxonomic scope" value="Bacteria"/>
</dbReference>
<organism evidence="2 3">
    <name type="scientific">Desulfitobacterium metallireducens DSM 15288</name>
    <dbReference type="NCBI Taxonomy" id="871968"/>
    <lineage>
        <taxon>Bacteria</taxon>
        <taxon>Bacillati</taxon>
        <taxon>Bacillota</taxon>
        <taxon>Clostridia</taxon>
        <taxon>Eubacteriales</taxon>
        <taxon>Desulfitobacteriaceae</taxon>
        <taxon>Desulfitobacterium</taxon>
    </lineage>
</organism>
<accession>W0EF06</accession>
<dbReference type="STRING" id="871968.DESME_14525"/>
<sequence length="220" mass="24059">MRKINWIVGSVALGLGMAIGIVGYAVATTPATGNSLLTKFGAGKETQVLSDGVQSTDSVLGNSNPDLNVDPLTPSEGVLTEEIKNESTVEGLNQKIINDYKQNIGYFFGAWQSTDMVKFRNQLAKAYVGELYEKHARKAESFIIQGIGLEVSDIRFDEIKVESATSTAGTIEATYRYVAQDYNLGEQMPQGEKTEHLVHVRVNLILSNDHWMISGETPLT</sequence>
<evidence type="ECO:0000313" key="3">
    <source>
        <dbReference type="Proteomes" id="UP000010847"/>
    </source>
</evidence>
<feature type="transmembrane region" description="Helical" evidence="1">
    <location>
        <begin position="7"/>
        <end position="27"/>
    </location>
</feature>
<dbReference type="KEGG" id="dmt:DESME_14525"/>
<dbReference type="RefSeq" id="WP_006718432.1">
    <property type="nucleotide sequence ID" value="NZ_CP007032.1"/>
</dbReference>
<protein>
    <recommendedName>
        <fullName evidence="4">Tim44-like domain-containing protein</fullName>
    </recommendedName>
</protein>
<dbReference type="HOGENOM" id="CLU_1223124_0_0_9"/>
<dbReference type="AlphaFoldDB" id="W0EF06"/>
<keyword evidence="1" id="KW-1133">Transmembrane helix</keyword>
<evidence type="ECO:0000313" key="2">
    <source>
        <dbReference type="EMBL" id="AHF08103.1"/>
    </source>
</evidence>
<gene>
    <name evidence="2" type="ORF">DESME_14525</name>
</gene>
<dbReference type="OrthoDB" id="1795746at2"/>
<keyword evidence="3" id="KW-1185">Reference proteome</keyword>
<reference evidence="2 3" key="1">
    <citation type="submission" date="2013-12" db="EMBL/GenBank/DDBJ databases">
        <authorList>
            <consortium name="DOE Joint Genome Institute"/>
            <person name="Smidt H."/>
            <person name="Huntemann M."/>
            <person name="Han J."/>
            <person name="Chen A."/>
            <person name="Kyrpides N."/>
            <person name="Mavromatis K."/>
            <person name="Markowitz V."/>
            <person name="Palaniappan K."/>
            <person name="Ivanova N."/>
            <person name="Schaumberg A."/>
            <person name="Pati A."/>
            <person name="Liolios K."/>
            <person name="Nordberg H.P."/>
            <person name="Cantor M.N."/>
            <person name="Hua S.X."/>
            <person name="Woyke T."/>
        </authorList>
    </citation>
    <scope>NUCLEOTIDE SEQUENCE [LARGE SCALE GENOMIC DNA]</scope>
    <source>
        <strain evidence="3">DSM 15288</strain>
    </source>
</reference>
<keyword evidence="1" id="KW-0472">Membrane</keyword>
<proteinExistence type="predicted"/>
<keyword evidence="1" id="KW-0812">Transmembrane</keyword>
<dbReference type="EMBL" id="CP007032">
    <property type="protein sequence ID" value="AHF08103.1"/>
    <property type="molecule type" value="Genomic_DNA"/>
</dbReference>
<evidence type="ECO:0000256" key="1">
    <source>
        <dbReference type="SAM" id="Phobius"/>
    </source>
</evidence>